<organism evidence="7 8">
    <name type="scientific">Eptatretus burgeri</name>
    <name type="common">Inshore hagfish</name>
    <dbReference type="NCBI Taxonomy" id="7764"/>
    <lineage>
        <taxon>Eukaryota</taxon>
        <taxon>Metazoa</taxon>
        <taxon>Chordata</taxon>
        <taxon>Craniata</taxon>
        <taxon>Vertebrata</taxon>
        <taxon>Cyclostomata</taxon>
        <taxon>Myxini</taxon>
        <taxon>Myxiniformes</taxon>
        <taxon>Myxinidae</taxon>
        <taxon>Eptatretinae</taxon>
        <taxon>Eptatretus</taxon>
    </lineage>
</organism>
<sequence length="131" mass="14340">MAGIKALVGLSFGGAIGLMFLMLACSLPNYNSYWPLFVLIFYVLSPLPHCIARRCTEETDTASSACREFTLFLTTGIVISGFGLPLILARAEVIEWGACGLVLTGNAVIFVTIFAFFLIFGRSDDFGWQPW</sequence>
<dbReference type="GO" id="GO:0005768">
    <property type="term" value="C:endosome"/>
    <property type="evidence" value="ECO:0007669"/>
    <property type="project" value="TreeGrafter"/>
</dbReference>
<dbReference type="GO" id="GO:0016020">
    <property type="term" value="C:membrane"/>
    <property type="evidence" value="ECO:0007669"/>
    <property type="project" value="UniProtKB-SubCell"/>
</dbReference>
<reference evidence="7" key="1">
    <citation type="submission" date="2025-08" db="UniProtKB">
        <authorList>
            <consortium name="Ensembl"/>
        </authorList>
    </citation>
    <scope>IDENTIFICATION</scope>
</reference>
<dbReference type="PROSITE" id="PS51257">
    <property type="entry name" value="PROKAR_LIPOPROTEIN"/>
    <property type="match status" value="1"/>
</dbReference>
<evidence type="ECO:0000256" key="4">
    <source>
        <dbReference type="ARBA" id="ARBA00022989"/>
    </source>
</evidence>
<keyword evidence="8" id="KW-1185">Reference proteome</keyword>
<reference evidence="7" key="2">
    <citation type="submission" date="2025-09" db="UniProtKB">
        <authorList>
            <consortium name="Ensembl"/>
        </authorList>
    </citation>
    <scope>IDENTIFICATION</scope>
</reference>
<accession>A0A8C4R1Q0</accession>
<protein>
    <submittedName>
        <fullName evidence="7">Leptin receptor overlapping transcript like 1</fullName>
    </submittedName>
</protein>
<dbReference type="OMA" id="ICARCAN"/>
<feature type="transmembrane region" description="Helical" evidence="6">
    <location>
        <begin position="7"/>
        <end position="27"/>
    </location>
</feature>
<dbReference type="InterPro" id="IPR007262">
    <property type="entry name" value="Vps55/LEPROT"/>
</dbReference>
<evidence type="ECO:0000256" key="2">
    <source>
        <dbReference type="ARBA" id="ARBA00005645"/>
    </source>
</evidence>
<dbReference type="AlphaFoldDB" id="A0A8C4R1Q0"/>
<proteinExistence type="inferred from homology"/>
<feature type="transmembrane region" description="Helical" evidence="6">
    <location>
        <begin position="94"/>
        <end position="120"/>
    </location>
</feature>
<dbReference type="PANTHER" id="PTHR12050">
    <property type="entry name" value="LEPTIN RECEPTOR-RELATED"/>
    <property type="match status" value="1"/>
</dbReference>
<evidence type="ECO:0000256" key="6">
    <source>
        <dbReference type="SAM" id="Phobius"/>
    </source>
</evidence>
<evidence type="ECO:0000256" key="1">
    <source>
        <dbReference type="ARBA" id="ARBA00004141"/>
    </source>
</evidence>
<feature type="transmembrane region" description="Helical" evidence="6">
    <location>
        <begin position="33"/>
        <end position="51"/>
    </location>
</feature>
<evidence type="ECO:0000313" key="8">
    <source>
        <dbReference type="Proteomes" id="UP000694388"/>
    </source>
</evidence>
<comment type="subcellular location">
    <subcellularLocation>
        <location evidence="1">Membrane</location>
        <topology evidence="1">Multi-pass membrane protein</topology>
    </subcellularLocation>
</comment>
<dbReference type="PANTHER" id="PTHR12050:SF0">
    <property type="entry name" value="RH04491P"/>
    <property type="match status" value="1"/>
</dbReference>
<dbReference type="Ensembl" id="ENSEBUT00000024163.1">
    <property type="protein sequence ID" value="ENSEBUP00000023587.1"/>
    <property type="gene ID" value="ENSEBUG00000014533.1"/>
</dbReference>
<comment type="similarity">
    <text evidence="2">Belongs to the OB-RGRP/VPS55 family.</text>
</comment>
<feature type="transmembrane region" description="Helical" evidence="6">
    <location>
        <begin position="71"/>
        <end position="88"/>
    </location>
</feature>
<dbReference type="GeneTree" id="ENSGT00390000006503"/>
<dbReference type="Proteomes" id="UP000694388">
    <property type="component" value="Unplaced"/>
</dbReference>
<evidence type="ECO:0000256" key="5">
    <source>
        <dbReference type="ARBA" id="ARBA00023136"/>
    </source>
</evidence>
<keyword evidence="4 6" id="KW-1133">Transmembrane helix</keyword>
<dbReference type="GO" id="GO:0032511">
    <property type="term" value="P:late endosome to vacuole transport via multivesicular body sorting pathway"/>
    <property type="evidence" value="ECO:0007669"/>
    <property type="project" value="TreeGrafter"/>
</dbReference>
<keyword evidence="3 6" id="KW-0812">Transmembrane</keyword>
<evidence type="ECO:0000256" key="3">
    <source>
        <dbReference type="ARBA" id="ARBA00022692"/>
    </source>
</evidence>
<dbReference type="GO" id="GO:0060400">
    <property type="term" value="P:negative regulation of growth hormone receptor signaling pathway"/>
    <property type="evidence" value="ECO:0007669"/>
    <property type="project" value="TreeGrafter"/>
</dbReference>
<evidence type="ECO:0000313" key="7">
    <source>
        <dbReference type="Ensembl" id="ENSEBUP00000023587.1"/>
    </source>
</evidence>
<name>A0A8C4R1Q0_EPTBU</name>
<keyword evidence="5 6" id="KW-0472">Membrane</keyword>
<dbReference type="Pfam" id="PF04133">
    <property type="entry name" value="Vps55"/>
    <property type="match status" value="1"/>
</dbReference>